<protein>
    <recommendedName>
        <fullName evidence="5">YXWGXW repeat-containing protein</fullName>
    </recommendedName>
</protein>
<comment type="caution">
    <text evidence="3">The sequence shown here is derived from an EMBL/GenBank/DDBJ whole genome shotgun (WGS) entry which is preliminary data.</text>
</comment>
<dbReference type="AlphaFoldDB" id="A0A9X2BCG1"/>
<dbReference type="EMBL" id="JALJEJ010000006">
    <property type="protein sequence ID" value="MCJ8210887.1"/>
    <property type="molecule type" value="Genomic_DNA"/>
</dbReference>
<keyword evidence="4" id="KW-1185">Reference proteome</keyword>
<proteinExistence type="predicted"/>
<reference evidence="3" key="1">
    <citation type="submission" date="2022-04" db="EMBL/GenBank/DDBJ databases">
        <title>Mucilaginibacter sp. RS28 isolated from freshwater.</title>
        <authorList>
            <person name="Ko S.-R."/>
        </authorList>
    </citation>
    <scope>NUCLEOTIDE SEQUENCE</scope>
    <source>
        <strain evidence="3">RS28</strain>
    </source>
</reference>
<evidence type="ECO:0008006" key="5">
    <source>
        <dbReference type="Google" id="ProtNLM"/>
    </source>
</evidence>
<feature type="signal peptide" evidence="2">
    <location>
        <begin position="1"/>
        <end position="22"/>
    </location>
</feature>
<feature type="chain" id="PRO_5040746221" description="YXWGXW repeat-containing protein" evidence="2">
    <location>
        <begin position="23"/>
        <end position="169"/>
    </location>
</feature>
<feature type="region of interest" description="Disordered" evidence="1">
    <location>
        <begin position="143"/>
        <end position="169"/>
    </location>
</feature>
<evidence type="ECO:0000256" key="2">
    <source>
        <dbReference type="SAM" id="SignalP"/>
    </source>
</evidence>
<evidence type="ECO:0000256" key="1">
    <source>
        <dbReference type="SAM" id="MobiDB-lite"/>
    </source>
</evidence>
<dbReference type="Proteomes" id="UP001139450">
    <property type="component" value="Unassembled WGS sequence"/>
</dbReference>
<dbReference type="RefSeq" id="WP_245130911.1">
    <property type="nucleotide sequence ID" value="NZ_JALJEJ010000006.1"/>
</dbReference>
<organism evidence="3 4">
    <name type="scientific">Mucilaginibacter straminoryzae</name>
    <dbReference type="NCBI Taxonomy" id="2932774"/>
    <lineage>
        <taxon>Bacteria</taxon>
        <taxon>Pseudomonadati</taxon>
        <taxon>Bacteroidota</taxon>
        <taxon>Sphingobacteriia</taxon>
        <taxon>Sphingobacteriales</taxon>
        <taxon>Sphingobacteriaceae</taxon>
        <taxon>Mucilaginibacter</taxon>
    </lineage>
</organism>
<feature type="compositionally biased region" description="Basic and acidic residues" evidence="1">
    <location>
        <begin position="143"/>
        <end position="156"/>
    </location>
</feature>
<keyword evidence="2" id="KW-0732">Signal</keyword>
<accession>A0A9X2BCG1</accession>
<gene>
    <name evidence="3" type="ORF">MUY27_14310</name>
</gene>
<evidence type="ECO:0000313" key="3">
    <source>
        <dbReference type="EMBL" id="MCJ8210887.1"/>
    </source>
</evidence>
<sequence length="169" mass="19779">MKKLFFIAAITASFLAAKPSDAQVRLNVNVNIGSQPEWGPVGYDYAEYYYLPDIDTYYYVPAHQFVYYNGGSWVRTTNLPPRYRNYNLYNSYKVVINEPNPWNRASVYRDRYAGYRGRHDQVIIRNSREVKYKEHWDNGRHRGWDKGHGHDDDRGPGRGHGNGHGHGRH</sequence>
<evidence type="ECO:0000313" key="4">
    <source>
        <dbReference type="Proteomes" id="UP001139450"/>
    </source>
</evidence>
<name>A0A9X2BCG1_9SPHI</name>